<feature type="region of interest" description="Disordered" evidence="3">
    <location>
        <begin position="489"/>
        <end position="555"/>
    </location>
</feature>
<name>A0A6J0JSS4_RAPSA</name>
<dbReference type="Proteomes" id="UP000504610">
    <property type="component" value="Unplaced"/>
</dbReference>
<gene>
    <name evidence="6 7" type="primary">LOC108811189</name>
</gene>
<proteinExistence type="predicted"/>
<dbReference type="GeneID" id="108811189"/>
<evidence type="ECO:0000259" key="4">
    <source>
        <dbReference type="Pfam" id="PF16987"/>
    </source>
</evidence>
<dbReference type="Pfam" id="PF16987">
    <property type="entry name" value="KIX_2"/>
    <property type="match status" value="1"/>
</dbReference>
<feature type="compositionally biased region" description="Low complexity" evidence="3">
    <location>
        <begin position="525"/>
        <end position="555"/>
    </location>
</feature>
<dbReference type="RefSeq" id="XP_018438732.1">
    <property type="nucleotide sequence ID" value="XM_018583230.2"/>
</dbReference>
<dbReference type="GO" id="GO:0031490">
    <property type="term" value="F:chromatin DNA binding"/>
    <property type="evidence" value="ECO:0007669"/>
    <property type="project" value="InterPro"/>
</dbReference>
<protein>
    <submittedName>
        <fullName evidence="6 7">Probable mediator of RNA polymerase II transcription subunit 15c isoform X1</fullName>
    </submittedName>
</protein>
<dbReference type="PANTHER" id="PTHR33137:SF16">
    <property type="entry name" value="MEDIATOR OF RNA POLYMERASE II TRANSCRIPTION SUBUNIT 15C-RELATED"/>
    <property type="match status" value="1"/>
</dbReference>
<evidence type="ECO:0000256" key="3">
    <source>
        <dbReference type="SAM" id="MobiDB-lite"/>
    </source>
</evidence>
<evidence type="ECO:0000256" key="2">
    <source>
        <dbReference type="ARBA" id="ARBA00023242"/>
    </source>
</evidence>
<dbReference type="AlphaFoldDB" id="A0A6J0JSS4"/>
<dbReference type="InterPro" id="IPR044661">
    <property type="entry name" value="MED15a/b/c-like"/>
</dbReference>
<feature type="compositionally biased region" description="Low complexity" evidence="3">
    <location>
        <begin position="190"/>
        <end position="205"/>
    </location>
</feature>
<dbReference type="Gene3D" id="1.10.246.20">
    <property type="entry name" value="Coactivator CBP, KIX domain"/>
    <property type="match status" value="1"/>
</dbReference>
<feature type="compositionally biased region" description="Polar residues" evidence="3">
    <location>
        <begin position="206"/>
        <end position="226"/>
    </location>
</feature>
<sequence>MEGDSNRKPNANDWRSMHEPDLRKRIIFAIVEKLKICFPKHSQNDINNTASKFEGKIYGMATDKSDYLRKISEKIMVFDKKFRSVQSGSLVNETNTPDTAQALNQGPSVHTTLPYMQTPTSQQQFHQYSNLNTPASSGFSTQVPITVSAAQNLNIQMGEGVHGRQQLLPQPQQQPQSYDDIFQRQKDAQQHAYMQQHAQQQYHQQSPLKPTVQHQLPHHTSLSTIQSFPQPSYLSSLTSSDQQNSQYLPRHQFPTQRVHSSHQQQMAVPSQAQTREELISQLMNGQDTFQNHLTSQQNNWEQQGPFTLPSTHQNNIASFQDNNLQNMHQQQRLYSQPDNASAFPSQQQQYMLQQYQPQQPQHRILQQYLDDTQRFQAAASQDSAGTTANANGEDWQEETYQKIKALKEKYLPLLSTLLQKLSEKLGEVDSLPQQKMQHEPIQKLKEGKLTLELIIMYLNVGRDSISESHRDKFSLYEEQVLRFTKNQHTVTRSPMQHQQSPSGHNQHSNTSPAQSSMFHQKQFHHLQMQHQLMQSQQQQQPQTNQQQPQIQNQSSPQLVDQLILPTTFHNTAGTSSQFLVSPFEKPTSVHSVTTTLPLDIIPQTDSYKLLSSLESEADSTASSGSKVHKIEPGCALLQEIKDINGSLVETVVNICNEEFYPSEVTSGTIVTCSYSPVALSDTLEAHYKSGHISQIQPLRLLVPVNYPYSPILFLEKVPSDASLHKYGDLSARTRSRFSLSMKEFSEPMSLKDIAQVWDVCSRETMAEYCERHGGGTFSSNHGHWESVLGAS</sequence>
<dbReference type="KEGG" id="rsz:108811189"/>
<evidence type="ECO:0000313" key="7">
    <source>
        <dbReference type="RefSeq" id="XP_018438732.1"/>
    </source>
</evidence>
<accession>A0A6J0JSS4</accession>
<evidence type="ECO:0000256" key="1">
    <source>
        <dbReference type="ARBA" id="ARBA00004123"/>
    </source>
</evidence>
<dbReference type="PANTHER" id="PTHR33137">
    <property type="entry name" value="MEDIATOR OF RNA POLYMERASE II TRANSCRIPTION SUBUNIT 15A-RELATED"/>
    <property type="match status" value="1"/>
</dbReference>
<organism evidence="5 6">
    <name type="scientific">Raphanus sativus</name>
    <name type="common">Radish</name>
    <name type="synonym">Raphanus raphanistrum var. sativus</name>
    <dbReference type="NCBI Taxonomy" id="3726"/>
    <lineage>
        <taxon>Eukaryota</taxon>
        <taxon>Viridiplantae</taxon>
        <taxon>Streptophyta</taxon>
        <taxon>Embryophyta</taxon>
        <taxon>Tracheophyta</taxon>
        <taxon>Spermatophyta</taxon>
        <taxon>Magnoliopsida</taxon>
        <taxon>eudicotyledons</taxon>
        <taxon>Gunneridae</taxon>
        <taxon>Pentapetalae</taxon>
        <taxon>rosids</taxon>
        <taxon>malvids</taxon>
        <taxon>Brassicales</taxon>
        <taxon>Brassicaceae</taxon>
        <taxon>Brassiceae</taxon>
        <taxon>Raphanus</taxon>
    </lineage>
</organism>
<reference evidence="6 7" key="1">
    <citation type="submission" date="2025-04" db="UniProtKB">
        <authorList>
            <consortium name="RefSeq"/>
        </authorList>
    </citation>
    <scope>IDENTIFICATION</scope>
    <source>
        <tissue evidence="6 7">Leaf</tissue>
    </source>
</reference>
<dbReference type="OrthoDB" id="1896842at2759"/>
<keyword evidence="2" id="KW-0539">Nucleus</keyword>
<comment type="subcellular location">
    <subcellularLocation>
        <location evidence="1">Nucleus</location>
    </subcellularLocation>
</comment>
<evidence type="ECO:0000313" key="5">
    <source>
        <dbReference type="Proteomes" id="UP000504610"/>
    </source>
</evidence>
<dbReference type="InterPro" id="IPR036546">
    <property type="entry name" value="MED15_KIX"/>
</dbReference>
<feature type="compositionally biased region" description="Polar residues" evidence="3">
    <location>
        <begin position="489"/>
        <end position="519"/>
    </location>
</feature>
<dbReference type="GO" id="GO:0005634">
    <property type="term" value="C:nucleus"/>
    <property type="evidence" value="ECO:0007669"/>
    <property type="project" value="UniProtKB-SubCell"/>
</dbReference>
<feature type="region of interest" description="Disordered" evidence="3">
    <location>
        <begin position="185"/>
        <end position="226"/>
    </location>
</feature>
<dbReference type="GO" id="GO:0003713">
    <property type="term" value="F:transcription coactivator activity"/>
    <property type="evidence" value="ECO:0007669"/>
    <property type="project" value="InterPro"/>
</dbReference>
<dbReference type="InterPro" id="IPR036529">
    <property type="entry name" value="KIX_dom_sf"/>
</dbReference>
<feature type="domain" description="Mediator complex subunit 15 KIX" evidence="4">
    <location>
        <begin position="12"/>
        <end position="86"/>
    </location>
</feature>
<evidence type="ECO:0000313" key="6">
    <source>
        <dbReference type="RefSeq" id="XP_018438731.1"/>
    </source>
</evidence>
<feature type="region of interest" description="Disordered" evidence="3">
    <location>
        <begin position="254"/>
        <end position="273"/>
    </location>
</feature>
<keyword evidence="5" id="KW-1185">Reference proteome</keyword>
<dbReference type="RefSeq" id="XP_018438731.1">
    <property type="nucleotide sequence ID" value="XM_018583229.2"/>
</dbReference>